<dbReference type="PROSITE" id="PS50157">
    <property type="entry name" value="ZINC_FINGER_C2H2_2"/>
    <property type="match status" value="5"/>
</dbReference>
<dbReference type="SMART" id="SM00355">
    <property type="entry name" value="ZnF_C2H2"/>
    <property type="match status" value="5"/>
</dbReference>
<evidence type="ECO:0000256" key="7">
    <source>
        <dbReference type="ARBA" id="ARBA00023015"/>
    </source>
</evidence>
<dbReference type="GO" id="GO:1990837">
    <property type="term" value="F:sequence-specific double-stranded DNA binding"/>
    <property type="evidence" value="ECO:0007669"/>
    <property type="project" value="UniProtKB-ARBA"/>
</dbReference>
<evidence type="ECO:0000313" key="16">
    <source>
        <dbReference type="EMBL" id="ALC48280.1"/>
    </source>
</evidence>
<evidence type="ECO:0000256" key="12">
    <source>
        <dbReference type="PROSITE-ProRule" id="PRU01263"/>
    </source>
</evidence>
<feature type="domain" description="C2H2-type" evidence="14">
    <location>
        <begin position="323"/>
        <end position="350"/>
    </location>
</feature>
<dbReference type="FunFam" id="3.30.160.60:FF:001963">
    <property type="entry name" value="Replication initiator 1"/>
    <property type="match status" value="1"/>
</dbReference>
<feature type="domain" description="C2H2-type" evidence="14">
    <location>
        <begin position="295"/>
        <end position="322"/>
    </location>
</feature>
<evidence type="ECO:0000259" key="14">
    <source>
        <dbReference type="PROSITE" id="PS50157"/>
    </source>
</evidence>
<dbReference type="PROSITE" id="PS51915">
    <property type="entry name" value="ZAD"/>
    <property type="match status" value="1"/>
</dbReference>
<dbReference type="InterPro" id="IPR036236">
    <property type="entry name" value="Znf_C2H2_sf"/>
</dbReference>
<dbReference type="OMA" id="NTYKYQH"/>
<proteinExistence type="inferred from homology"/>
<dbReference type="Proteomes" id="UP000494163">
    <property type="component" value="Chromosome X"/>
</dbReference>
<evidence type="ECO:0000256" key="11">
    <source>
        <dbReference type="PROSITE-ProRule" id="PRU00042"/>
    </source>
</evidence>
<keyword evidence="9" id="KW-0804">Transcription</keyword>
<keyword evidence="7" id="KW-0805">Transcription regulation</keyword>
<gene>
    <name evidence="16" type="ORF">Dbus_chrXg136</name>
</gene>
<organism evidence="16 17">
    <name type="scientific">Drosophila busckii</name>
    <name type="common">Fruit fly</name>
    <dbReference type="NCBI Taxonomy" id="30019"/>
    <lineage>
        <taxon>Eukaryota</taxon>
        <taxon>Metazoa</taxon>
        <taxon>Ecdysozoa</taxon>
        <taxon>Arthropoda</taxon>
        <taxon>Hexapoda</taxon>
        <taxon>Insecta</taxon>
        <taxon>Pterygota</taxon>
        <taxon>Neoptera</taxon>
        <taxon>Endopterygota</taxon>
        <taxon>Diptera</taxon>
        <taxon>Brachycera</taxon>
        <taxon>Muscomorpha</taxon>
        <taxon>Ephydroidea</taxon>
        <taxon>Drosophilidae</taxon>
        <taxon>Drosophila</taxon>
    </lineage>
</organism>
<dbReference type="Pfam" id="PF13912">
    <property type="entry name" value="zf-C2H2_6"/>
    <property type="match status" value="1"/>
</dbReference>
<evidence type="ECO:0000256" key="3">
    <source>
        <dbReference type="ARBA" id="ARBA00022723"/>
    </source>
</evidence>
<dbReference type="InterPro" id="IPR012934">
    <property type="entry name" value="Znf_AD"/>
</dbReference>
<keyword evidence="17" id="KW-1185">Reference proteome</keyword>
<feature type="domain" description="ZAD" evidence="15">
    <location>
        <begin position="16"/>
        <end position="95"/>
    </location>
</feature>
<dbReference type="FunFam" id="3.30.160.60:FF:000931">
    <property type="entry name" value="zinc finger protein 697"/>
    <property type="match status" value="1"/>
</dbReference>
<dbReference type="Gene3D" id="3.40.1800.20">
    <property type="match status" value="1"/>
</dbReference>
<evidence type="ECO:0000256" key="1">
    <source>
        <dbReference type="ARBA" id="ARBA00004123"/>
    </source>
</evidence>
<keyword evidence="3 12" id="KW-0479">Metal-binding</keyword>
<dbReference type="FunFam" id="3.30.160.60:FF:000303">
    <property type="entry name" value="Zinc finger protein 41"/>
    <property type="match status" value="1"/>
</dbReference>
<dbReference type="FunFam" id="3.30.160.60:FF:003129">
    <property type="entry name" value="FI23536p1"/>
    <property type="match status" value="1"/>
</dbReference>
<feature type="region of interest" description="Disordered" evidence="13">
    <location>
        <begin position="174"/>
        <end position="196"/>
    </location>
</feature>
<feature type="domain" description="C2H2-type" evidence="14">
    <location>
        <begin position="351"/>
        <end position="378"/>
    </location>
</feature>
<dbReference type="InterPro" id="IPR013087">
    <property type="entry name" value="Znf_C2H2_type"/>
</dbReference>
<sequence length="497" mass="56561">MPHIFGSGSRLVDLGVVCLICLRDEPGFCSIYGQDLDTPQMQIVDKIRCCSVLQLEKPEISQLPNKICHGCRTELSITYRFQQKCIEAEKVFRTATTATTLLLDMDKLELEQQQILKLPASLKIKRLEAEPPVPEEIAPVIKPESNKLLSLDVEWAQREEIEDEQLELQQELAEAKLEEPEEAEEDEELQALDGTEDYALQEEVGEEELEEDEVPAPAIPAQPFCSIISAPNRRTNEPKICDICGNTYRYQHALNAHMRRHNNERPYPCEVCQKAFISNVELRRHMRVHTGQKPYGCHYCERRFSDFGSSKKHERIHTGERPYVCEVCSKGFAYAHVLSVHRRTHTGKKQFQCTHCDKGFTKKSYLLAHMEQHRGGGSTGNEAANTSQGAGAMELGATKLRLPVRKRERTGQQLHLTPPAAVNEFELGMETKVLEECIVTNDFMFNDDAQEQQEHNYHDTELDENAFETVQHVKVPYGLVGDLLDDDLVNAAKYLIE</sequence>
<dbReference type="SMART" id="SM00868">
    <property type="entry name" value="zf-AD"/>
    <property type="match status" value="1"/>
</dbReference>
<dbReference type="PANTHER" id="PTHR16515">
    <property type="entry name" value="PR DOMAIN ZINC FINGER PROTEIN"/>
    <property type="match status" value="1"/>
</dbReference>
<keyword evidence="4" id="KW-0677">Repeat</keyword>
<feature type="binding site" evidence="12">
    <location>
        <position position="21"/>
    </location>
    <ligand>
        <name>Zn(2+)</name>
        <dbReference type="ChEBI" id="CHEBI:29105"/>
    </ligand>
</feature>
<dbReference type="OrthoDB" id="6077919at2759"/>
<evidence type="ECO:0000256" key="13">
    <source>
        <dbReference type="SAM" id="MobiDB-lite"/>
    </source>
</evidence>
<protein>
    <submittedName>
        <fullName evidence="16">CG9215</fullName>
    </submittedName>
</protein>
<reference evidence="16 17" key="1">
    <citation type="submission" date="2015-08" db="EMBL/GenBank/DDBJ databases">
        <title>Ancestral chromatin configuration constrains chromatin evolution on differentiating sex chromosomes in Drosophila.</title>
        <authorList>
            <person name="Zhou Q."/>
            <person name="Bachtrog D."/>
        </authorList>
    </citation>
    <scope>NUCLEOTIDE SEQUENCE [LARGE SCALE GENOMIC DNA]</scope>
    <source>
        <tissue evidence="16">Whole larvae</tissue>
    </source>
</reference>
<dbReference type="GO" id="GO:0010468">
    <property type="term" value="P:regulation of gene expression"/>
    <property type="evidence" value="ECO:0007669"/>
    <property type="project" value="TreeGrafter"/>
</dbReference>
<evidence type="ECO:0000313" key="17">
    <source>
        <dbReference type="Proteomes" id="UP000494163"/>
    </source>
</evidence>
<dbReference type="InterPro" id="IPR050331">
    <property type="entry name" value="Zinc_finger"/>
</dbReference>
<feature type="compositionally biased region" description="Acidic residues" evidence="13">
    <location>
        <begin position="179"/>
        <end position="196"/>
    </location>
</feature>
<feature type="binding site" evidence="12">
    <location>
        <position position="71"/>
    </location>
    <ligand>
        <name>Zn(2+)</name>
        <dbReference type="ChEBI" id="CHEBI:29105"/>
    </ligand>
</feature>
<evidence type="ECO:0000256" key="2">
    <source>
        <dbReference type="ARBA" id="ARBA00006991"/>
    </source>
</evidence>
<dbReference type="AlphaFoldDB" id="A0A0M4EX86"/>
<dbReference type="SUPFAM" id="SSF57667">
    <property type="entry name" value="beta-beta-alpha zinc fingers"/>
    <property type="match status" value="3"/>
</dbReference>
<keyword evidence="5 11" id="KW-0863">Zinc-finger</keyword>
<dbReference type="Pfam" id="PF07776">
    <property type="entry name" value="zf-AD"/>
    <property type="match status" value="1"/>
</dbReference>
<evidence type="ECO:0000259" key="15">
    <source>
        <dbReference type="PROSITE" id="PS51915"/>
    </source>
</evidence>
<evidence type="ECO:0000256" key="4">
    <source>
        <dbReference type="ARBA" id="ARBA00022737"/>
    </source>
</evidence>
<comment type="subcellular location">
    <subcellularLocation>
        <location evidence="1">Nucleus</location>
    </subcellularLocation>
</comment>
<evidence type="ECO:0000256" key="5">
    <source>
        <dbReference type="ARBA" id="ARBA00022771"/>
    </source>
</evidence>
<dbReference type="Gene3D" id="3.30.160.60">
    <property type="entry name" value="Classic Zinc Finger"/>
    <property type="match status" value="5"/>
</dbReference>
<dbReference type="FunFam" id="3.30.160.60:FF:000325">
    <property type="entry name" value="ZFP90 zinc finger protein"/>
    <property type="match status" value="1"/>
</dbReference>
<dbReference type="SMR" id="A0A0M4EX86"/>
<name>A0A0M4EX86_DROBS</name>
<evidence type="ECO:0000256" key="9">
    <source>
        <dbReference type="ARBA" id="ARBA00023163"/>
    </source>
</evidence>
<dbReference type="STRING" id="30019.A0A0M4EX86"/>
<keyword evidence="10" id="KW-0539">Nucleus</keyword>
<feature type="domain" description="C2H2-type" evidence="14">
    <location>
        <begin position="239"/>
        <end position="266"/>
    </location>
</feature>
<accession>A0A0M4EX86</accession>
<dbReference type="GO" id="GO:0005634">
    <property type="term" value="C:nucleus"/>
    <property type="evidence" value="ECO:0007669"/>
    <property type="project" value="UniProtKB-SubCell"/>
</dbReference>
<dbReference type="PANTHER" id="PTHR16515:SF49">
    <property type="entry name" value="GASTRULA ZINC FINGER PROTEIN XLCGF49.1-LIKE-RELATED"/>
    <property type="match status" value="1"/>
</dbReference>
<feature type="binding site" evidence="12">
    <location>
        <position position="68"/>
    </location>
    <ligand>
        <name>Zn(2+)</name>
        <dbReference type="ChEBI" id="CHEBI:29105"/>
    </ligand>
</feature>
<keyword evidence="8" id="KW-0238">DNA-binding</keyword>
<evidence type="ECO:0000256" key="8">
    <source>
        <dbReference type="ARBA" id="ARBA00023125"/>
    </source>
</evidence>
<comment type="similarity">
    <text evidence="2">Belongs to the krueppel C2H2-type zinc-finger protein family.</text>
</comment>
<keyword evidence="6 12" id="KW-0862">Zinc</keyword>
<dbReference type="PROSITE" id="PS00028">
    <property type="entry name" value="ZINC_FINGER_C2H2_1"/>
    <property type="match status" value="5"/>
</dbReference>
<dbReference type="EMBL" id="CP012528">
    <property type="protein sequence ID" value="ALC48280.1"/>
    <property type="molecule type" value="Genomic_DNA"/>
</dbReference>
<evidence type="ECO:0000256" key="10">
    <source>
        <dbReference type="ARBA" id="ARBA00023242"/>
    </source>
</evidence>
<dbReference type="Pfam" id="PF00096">
    <property type="entry name" value="zf-C2H2"/>
    <property type="match status" value="3"/>
</dbReference>
<evidence type="ECO:0000256" key="6">
    <source>
        <dbReference type="ARBA" id="ARBA00022833"/>
    </source>
</evidence>
<dbReference type="GO" id="GO:0008270">
    <property type="term" value="F:zinc ion binding"/>
    <property type="evidence" value="ECO:0007669"/>
    <property type="project" value="UniProtKB-UniRule"/>
</dbReference>
<feature type="binding site" evidence="12">
    <location>
        <position position="18"/>
    </location>
    <ligand>
        <name>Zn(2+)</name>
        <dbReference type="ChEBI" id="CHEBI:29105"/>
    </ligand>
</feature>
<dbReference type="SUPFAM" id="SSF57716">
    <property type="entry name" value="Glucocorticoid receptor-like (DNA-binding domain)"/>
    <property type="match status" value="1"/>
</dbReference>
<feature type="domain" description="C2H2-type" evidence="14">
    <location>
        <begin position="267"/>
        <end position="294"/>
    </location>
</feature>